<dbReference type="Gene3D" id="3.40.50.720">
    <property type="entry name" value="NAD(P)-binding Rossmann-like Domain"/>
    <property type="match status" value="1"/>
</dbReference>
<name>A0A7R9JQL6_TIMGE</name>
<dbReference type="AlphaFoldDB" id="A0A7R9JQL6"/>
<dbReference type="InterPro" id="IPR035985">
    <property type="entry name" value="Ubiquitin-activating_enz"/>
</dbReference>
<dbReference type="InterPro" id="IPR000594">
    <property type="entry name" value="ThiF_NAD_FAD-bd"/>
</dbReference>
<feature type="domain" description="THIF-type NAD/FAD binding fold" evidence="1">
    <location>
        <begin position="9"/>
        <end position="53"/>
    </location>
</feature>
<protein>
    <recommendedName>
        <fullName evidence="1">THIF-type NAD/FAD binding fold domain-containing protein</fullName>
    </recommendedName>
</protein>
<organism evidence="2">
    <name type="scientific">Timema genevievae</name>
    <name type="common">Walking stick</name>
    <dbReference type="NCBI Taxonomy" id="629358"/>
    <lineage>
        <taxon>Eukaryota</taxon>
        <taxon>Metazoa</taxon>
        <taxon>Ecdysozoa</taxon>
        <taxon>Arthropoda</taxon>
        <taxon>Hexapoda</taxon>
        <taxon>Insecta</taxon>
        <taxon>Pterygota</taxon>
        <taxon>Neoptera</taxon>
        <taxon>Polyneoptera</taxon>
        <taxon>Phasmatodea</taxon>
        <taxon>Timematodea</taxon>
        <taxon>Timematoidea</taxon>
        <taxon>Timematidae</taxon>
        <taxon>Timema</taxon>
    </lineage>
</organism>
<dbReference type="GO" id="GO:0008641">
    <property type="term" value="F:ubiquitin-like modifier activating enzyme activity"/>
    <property type="evidence" value="ECO:0007669"/>
    <property type="project" value="InterPro"/>
</dbReference>
<gene>
    <name evidence="2" type="ORF">TGEB3V08_LOCUS1654</name>
</gene>
<dbReference type="Pfam" id="PF00899">
    <property type="entry name" value="ThiF"/>
    <property type="match status" value="1"/>
</dbReference>
<evidence type="ECO:0000259" key="1">
    <source>
        <dbReference type="Pfam" id="PF00899"/>
    </source>
</evidence>
<dbReference type="SUPFAM" id="SSF69572">
    <property type="entry name" value="Activating enzymes of the ubiquitin-like proteins"/>
    <property type="match status" value="1"/>
</dbReference>
<evidence type="ECO:0000313" key="2">
    <source>
        <dbReference type="EMBL" id="CAD7587461.1"/>
    </source>
</evidence>
<accession>A0A7R9JQL6</accession>
<reference evidence="2" key="1">
    <citation type="submission" date="2020-11" db="EMBL/GenBank/DDBJ databases">
        <authorList>
            <person name="Tran Van P."/>
        </authorList>
    </citation>
    <scope>NUCLEOTIDE SEQUENCE</scope>
</reference>
<sequence>MAASITGVFEDSLKSQIESSKVLVVGAGGIGCEILKNLVLSGFKDIQIVTIDNWEEVTPDPAMSYVDFVCMDEDVAVCGEVTDENIVAKVLDNNIQAEDGASGDEEDILQ</sequence>
<dbReference type="EMBL" id="OE839500">
    <property type="protein sequence ID" value="CAD7587461.1"/>
    <property type="molecule type" value="Genomic_DNA"/>
</dbReference>
<proteinExistence type="predicted"/>